<dbReference type="EMBL" id="JARK01001346">
    <property type="protein sequence ID" value="EYC26829.1"/>
    <property type="molecule type" value="Genomic_DNA"/>
</dbReference>
<proteinExistence type="predicted"/>
<accession>A0A016VGS0</accession>
<gene>
    <name evidence="1" type="primary">Acey_s0010.g986</name>
    <name evidence="1" type="ORF">Y032_0010g986</name>
</gene>
<dbReference type="OrthoDB" id="5848222at2759"/>
<dbReference type="AlphaFoldDB" id="A0A016VGS0"/>
<reference evidence="2" key="1">
    <citation type="journal article" date="2015" name="Nat. Genet.">
        <title>The genome and transcriptome of the zoonotic hookworm Ancylostoma ceylanicum identify infection-specific gene families.</title>
        <authorList>
            <person name="Schwarz E.M."/>
            <person name="Hu Y."/>
            <person name="Antoshechkin I."/>
            <person name="Miller M.M."/>
            <person name="Sternberg P.W."/>
            <person name="Aroian R.V."/>
        </authorList>
    </citation>
    <scope>NUCLEOTIDE SEQUENCE</scope>
    <source>
        <strain evidence="2">HY135</strain>
    </source>
</reference>
<evidence type="ECO:0000313" key="1">
    <source>
        <dbReference type="EMBL" id="EYC26829.1"/>
    </source>
</evidence>
<name>A0A016VGS0_9BILA</name>
<organism evidence="1 2">
    <name type="scientific">Ancylostoma ceylanicum</name>
    <dbReference type="NCBI Taxonomy" id="53326"/>
    <lineage>
        <taxon>Eukaryota</taxon>
        <taxon>Metazoa</taxon>
        <taxon>Ecdysozoa</taxon>
        <taxon>Nematoda</taxon>
        <taxon>Chromadorea</taxon>
        <taxon>Rhabditida</taxon>
        <taxon>Rhabditina</taxon>
        <taxon>Rhabditomorpha</taxon>
        <taxon>Strongyloidea</taxon>
        <taxon>Ancylostomatidae</taxon>
        <taxon>Ancylostomatinae</taxon>
        <taxon>Ancylostoma</taxon>
    </lineage>
</organism>
<keyword evidence="2" id="KW-1185">Reference proteome</keyword>
<dbReference type="PANTHER" id="PTHR46238">
    <property type="entry name" value="REVERSE TRANSCRIPTASE DOMAIN-CONTAINING PROTEIN"/>
    <property type="match status" value="1"/>
</dbReference>
<dbReference type="PANTHER" id="PTHR46238:SF8">
    <property type="entry name" value="ENDONUCLEASE_EXONUCLEASE_PHOSPHATASE DOMAIN-CONTAINING PROTEIN"/>
    <property type="match status" value="1"/>
</dbReference>
<evidence type="ECO:0000313" key="2">
    <source>
        <dbReference type="Proteomes" id="UP000024635"/>
    </source>
</evidence>
<dbReference type="Proteomes" id="UP000024635">
    <property type="component" value="Unassembled WGS sequence"/>
</dbReference>
<comment type="caution">
    <text evidence="1">The sequence shown here is derived from an EMBL/GenBank/DDBJ whole genome shotgun (WGS) entry which is preliminary data.</text>
</comment>
<protein>
    <recommendedName>
        <fullName evidence="3">Reverse transcriptase domain-containing protein</fullName>
    </recommendedName>
</protein>
<sequence>MAASKLTAPVSRGQIHTYKYLGSTLTSVGSLLREVLGRVNAAWMKWRSMTGVLCDKSIPERFKSKIYRTVVPYVAFHGVECWAATKEIERRLNGMEMKILRWMAGVTRLDRVCNQDVRQRFGVAPITEKVRKARLRWCGHVLRADHDSICKIGSA</sequence>
<evidence type="ECO:0008006" key="3">
    <source>
        <dbReference type="Google" id="ProtNLM"/>
    </source>
</evidence>